<dbReference type="Proteomes" id="UP000218689">
    <property type="component" value="Unassembled WGS sequence"/>
</dbReference>
<gene>
    <name evidence="2" type="ORF">RsY01_926</name>
</gene>
<keyword evidence="1" id="KW-0472">Membrane</keyword>
<evidence type="ECO:0000256" key="1">
    <source>
        <dbReference type="SAM" id="Phobius"/>
    </source>
</evidence>
<sequence length="46" mass="5284">MTKKLYEKKSKDGKRTFTISKTTGKEKVQFIVGALAIGLIIWWLVK</sequence>
<dbReference type="EMBL" id="BEDT01000002">
    <property type="protein sequence ID" value="GAX47327.1"/>
    <property type="molecule type" value="Genomic_DNA"/>
</dbReference>
<feature type="transmembrane region" description="Helical" evidence="1">
    <location>
        <begin position="28"/>
        <end position="45"/>
    </location>
</feature>
<comment type="caution">
    <text evidence="2">The sequence shown here is derived from an EMBL/GenBank/DDBJ whole genome shotgun (WGS) entry which is preliminary data.</text>
</comment>
<reference evidence="3" key="1">
    <citation type="submission" date="2017-08" db="EMBL/GenBank/DDBJ databases">
        <title>Draft genome sequence of Lactococcus sp. strain Rs-Y01, isolated from the gut of the lower termite Reticulitermes speratus.</title>
        <authorList>
            <person name="Ohkuma M."/>
            <person name="Yuki M."/>
        </authorList>
    </citation>
    <scope>NUCLEOTIDE SEQUENCE [LARGE SCALE GENOMIC DNA]</scope>
    <source>
        <strain evidence="3">Rs-Y01</strain>
    </source>
</reference>
<organism evidence="2 3">
    <name type="scientific">Pseudolactococcus reticulitermitis</name>
    <dbReference type="NCBI Taxonomy" id="2025039"/>
    <lineage>
        <taxon>Bacteria</taxon>
        <taxon>Bacillati</taxon>
        <taxon>Bacillota</taxon>
        <taxon>Bacilli</taxon>
        <taxon>Lactobacillales</taxon>
        <taxon>Streptococcaceae</taxon>
        <taxon>Pseudolactococcus</taxon>
    </lineage>
</organism>
<name>A0A224WZ27_9LACT</name>
<evidence type="ECO:0000313" key="2">
    <source>
        <dbReference type="EMBL" id="GAX47327.1"/>
    </source>
</evidence>
<keyword evidence="1" id="KW-0812">Transmembrane</keyword>
<dbReference type="AlphaFoldDB" id="A0A224WZ27"/>
<protein>
    <submittedName>
        <fullName evidence="2">Uncharacterized protein</fullName>
    </submittedName>
</protein>
<proteinExistence type="predicted"/>
<keyword evidence="1" id="KW-1133">Transmembrane helix</keyword>
<keyword evidence="3" id="KW-1185">Reference proteome</keyword>
<dbReference type="RefSeq" id="WP_157905777.1">
    <property type="nucleotide sequence ID" value="NZ_BEDT01000002.1"/>
</dbReference>
<evidence type="ECO:0000313" key="3">
    <source>
        <dbReference type="Proteomes" id="UP000218689"/>
    </source>
</evidence>
<accession>A0A224WZ27</accession>